<dbReference type="Proteomes" id="UP001221413">
    <property type="component" value="Unassembled WGS sequence"/>
</dbReference>
<dbReference type="AlphaFoldDB" id="A0AAD6IRT2"/>
<reference evidence="1" key="1">
    <citation type="submission" date="2023-01" db="EMBL/GenBank/DDBJ databases">
        <title>The chitinases involved in constricting ring structure development in the nematode-trapping fungus Drechslerella dactyloides.</title>
        <authorList>
            <person name="Wang R."/>
            <person name="Zhang L."/>
            <person name="Tang P."/>
            <person name="Li S."/>
            <person name="Liang L."/>
        </authorList>
    </citation>
    <scope>NUCLEOTIDE SEQUENCE</scope>
    <source>
        <strain evidence="1">YMF1.00031</strain>
    </source>
</reference>
<evidence type="ECO:0000313" key="1">
    <source>
        <dbReference type="EMBL" id="KAJ6257420.1"/>
    </source>
</evidence>
<name>A0AAD6IRT2_DREDA</name>
<comment type="caution">
    <text evidence="1">The sequence shown here is derived from an EMBL/GenBank/DDBJ whole genome shotgun (WGS) entry which is preliminary data.</text>
</comment>
<proteinExistence type="predicted"/>
<protein>
    <submittedName>
        <fullName evidence="1">Uncharacterized protein</fullName>
    </submittedName>
</protein>
<sequence>MFLRTNLPSEQVGSSKAKVEYWDVDIVLHPQNPPRELQMRKLGTLASGLAMPAKPLAGDEIAACQDLPFN</sequence>
<organism evidence="1 2">
    <name type="scientific">Drechslerella dactyloides</name>
    <name type="common">Nematode-trapping fungus</name>
    <name type="synonym">Arthrobotrys dactyloides</name>
    <dbReference type="NCBI Taxonomy" id="74499"/>
    <lineage>
        <taxon>Eukaryota</taxon>
        <taxon>Fungi</taxon>
        <taxon>Dikarya</taxon>
        <taxon>Ascomycota</taxon>
        <taxon>Pezizomycotina</taxon>
        <taxon>Orbiliomycetes</taxon>
        <taxon>Orbiliales</taxon>
        <taxon>Orbiliaceae</taxon>
        <taxon>Drechslerella</taxon>
    </lineage>
</organism>
<keyword evidence="2" id="KW-1185">Reference proteome</keyword>
<dbReference type="EMBL" id="JAQGDS010000011">
    <property type="protein sequence ID" value="KAJ6257420.1"/>
    <property type="molecule type" value="Genomic_DNA"/>
</dbReference>
<evidence type="ECO:0000313" key="2">
    <source>
        <dbReference type="Proteomes" id="UP001221413"/>
    </source>
</evidence>
<gene>
    <name evidence="1" type="ORF">Dda_8310</name>
</gene>
<accession>A0AAD6IRT2</accession>